<dbReference type="FunFam" id="2.40.50.1000:FF:000008">
    <property type="entry name" value="40S ribosomal protein S11"/>
    <property type="match status" value="1"/>
</dbReference>
<dbReference type="OrthoDB" id="10254436at2759"/>
<evidence type="ECO:0000256" key="11">
    <source>
        <dbReference type="ARBA" id="ARBA00023274"/>
    </source>
</evidence>
<dbReference type="PANTHER" id="PTHR10744:SF9">
    <property type="entry name" value="40S RIBOSOMAL PROTEIN S11-RELATED"/>
    <property type="match status" value="1"/>
</dbReference>
<evidence type="ECO:0000256" key="2">
    <source>
        <dbReference type="ARBA" id="ARBA00010254"/>
    </source>
</evidence>
<keyword evidence="8" id="KW-0689">Ribosomal protein</keyword>
<keyword evidence="12" id="KW-0449">Lipoprotein</keyword>
<evidence type="ECO:0000313" key="16">
    <source>
        <dbReference type="EMBL" id="VDO62547.1"/>
    </source>
</evidence>
<reference evidence="16 17" key="1">
    <citation type="submission" date="2018-11" db="EMBL/GenBank/DDBJ databases">
        <authorList>
            <consortium name="Pathogen Informatics"/>
        </authorList>
    </citation>
    <scope>NUCLEOTIDE SEQUENCE [LARGE SCALE GENOMIC DNA]</scope>
</reference>
<dbReference type="Pfam" id="PF16205">
    <property type="entry name" value="Ribosomal_S17_N"/>
    <property type="match status" value="1"/>
</dbReference>
<dbReference type="GO" id="GO:0003723">
    <property type="term" value="F:RNA binding"/>
    <property type="evidence" value="ECO:0007669"/>
    <property type="project" value="UniProtKB-KW"/>
</dbReference>
<keyword evidence="11" id="KW-0687">Ribonucleoprotein</keyword>
<name>A0A3P7XRT9_HELPZ</name>
<accession>A0A3P7XRT9</accession>
<evidence type="ECO:0000256" key="7">
    <source>
        <dbReference type="ARBA" id="ARBA00022934"/>
    </source>
</evidence>
<evidence type="ECO:0000256" key="5">
    <source>
        <dbReference type="ARBA" id="ARBA00022553"/>
    </source>
</evidence>
<keyword evidence="9" id="KW-0007">Acetylation</keyword>
<keyword evidence="10" id="KW-0564">Palmitate</keyword>
<evidence type="ECO:0000256" key="1">
    <source>
        <dbReference type="ARBA" id="ARBA00004496"/>
    </source>
</evidence>
<dbReference type="Gene3D" id="1.20.1070.10">
    <property type="entry name" value="Rhodopsin 7-helix transmembrane proteins"/>
    <property type="match status" value="1"/>
</dbReference>
<comment type="similarity">
    <text evidence="2">Belongs to the universal ribosomal protein uS17 family.</text>
</comment>
<evidence type="ECO:0000313" key="17">
    <source>
        <dbReference type="Proteomes" id="UP000050761"/>
    </source>
</evidence>
<comment type="subcellular location">
    <subcellularLocation>
        <location evidence="1">Cytoplasm</location>
    </subcellularLocation>
</comment>
<evidence type="ECO:0000313" key="18">
    <source>
        <dbReference type="WBParaSite" id="HPBE_0000484801-mRNA-1"/>
    </source>
</evidence>
<dbReference type="GO" id="GO:0022627">
    <property type="term" value="C:cytosolic small ribosomal subunit"/>
    <property type="evidence" value="ECO:0007669"/>
    <property type="project" value="TreeGrafter"/>
</dbReference>
<evidence type="ECO:0000256" key="13">
    <source>
        <dbReference type="ARBA" id="ARBA00035164"/>
    </source>
</evidence>
<gene>
    <name evidence="16" type="ORF">HPBE_LOCUS4849</name>
</gene>
<dbReference type="GO" id="GO:0003735">
    <property type="term" value="F:structural constituent of ribosome"/>
    <property type="evidence" value="ECO:0007669"/>
    <property type="project" value="InterPro"/>
</dbReference>
<dbReference type="PRINTS" id="PR00973">
    <property type="entry name" value="RIBOSOMALS17"/>
</dbReference>
<evidence type="ECO:0000256" key="4">
    <source>
        <dbReference type="ARBA" id="ARBA00022490"/>
    </source>
</evidence>
<dbReference type="GO" id="GO:0006412">
    <property type="term" value="P:translation"/>
    <property type="evidence" value="ECO:0007669"/>
    <property type="project" value="InterPro"/>
</dbReference>
<protein>
    <recommendedName>
        <fullName evidence="13">Small ribosomal subunit protein uS17</fullName>
    </recommendedName>
    <alternativeName>
        <fullName evidence="14">40S ribosomal protein S11</fullName>
    </alternativeName>
</protein>
<evidence type="ECO:0000256" key="6">
    <source>
        <dbReference type="ARBA" id="ARBA00022884"/>
    </source>
</evidence>
<evidence type="ECO:0000256" key="3">
    <source>
        <dbReference type="ARBA" id="ARBA00022481"/>
    </source>
</evidence>
<dbReference type="InterPro" id="IPR032440">
    <property type="entry name" value="Ribosomal_uS17_N"/>
</dbReference>
<dbReference type="AlphaFoldDB" id="A0A3P7XRT9"/>
<evidence type="ECO:0000256" key="10">
    <source>
        <dbReference type="ARBA" id="ARBA00023139"/>
    </source>
</evidence>
<dbReference type="InterPro" id="IPR012340">
    <property type="entry name" value="NA-bd_OB-fold"/>
</dbReference>
<dbReference type="CDD" id="cd00364">
    <property type="entry name" value="Ribosomal_uS17"/>
    <property type="match status" value="1"/>
</dbReference>
<reference evidence="18" key="2">
    <citation type="submission" date="2019-09" db="UniProtKB">
        <authorList>
            <consortium name="WormBaseParasite"/>
        </authorList>
    </citation>
    <scope>IDENTIFICATION</scope>
</reference>
<dbReference type="EMBL" id="UZAH01025372">
    <property type="protein sequence ID" value="VDO62547.1"/>
    <property type="molecule type" value="Genomic_DNA"/>
</dbReference>
<dbReference type="PANTHER" id="PTHR10744">
    <property type="entry name" value="40S RIBOSOMAL PROTEIN S11 FAMILY MEMBER"/>
    <property type="match status" value="1"/>
</dbReference>
<proteinExistence type="inferred from homology"/>
<evidence type="ECO:0000256" key="9">
    <source>
        <dbReference type="ARBA" id="ARBA00022990"/>
    </source>
</evidence>
<evidence type="ECO:0000259" key="15">
    <source>
        <dbReference type="Pfam" id="PF16205"/>
    </source>
</evidence>
<dbReference type="Proteomes" id="UP000050761">
    <property type="component" value="Unassembled WGS sequence"/>
</dbReference>
<dbReference type="Gene3D" id="2.40.50.1000">
    <property type="match status" value="1"/>
</dbReference>
<evidence type="ECO:0000256" key="14">
    <source>
        <dbReference type="ARBA" id="ARBA00035471"/>
    </source>
</evidence>
<keyword evidence="17" id="KW-1185">Reference proteome</keyword>
<dbReference type="InterPro" id="IPR000266">
    <property type="entry name" value="Ribosomal_uS17"/>
</dbReference>
<evidence type="ECO:0000256" key="12">
    <source>
        <dbReference type="ARBA" id="ARBA00023288"/>
    </source>
</evidence>
<keyword evidence="4" id="KW-0963">Cytoplasm</keyword>
<evidence type="ECO:0000256" key="8">
    <source>
        <dbReference type="ARBA" id="ARBA00022980"/>
    </source>
</evidence>
<sequence>MGQTVFMDIKIPRKRSNRQLSRLPTNTYLLCLAGMSSLFLCTLFVFWLEEMSYLYFDVNQFFAHVCDFSSVWLIVLVGCERLVLLHRRRRSLTVEKACAQVIALVAIAMLFNSWILYVASIQHGVCDIDPSFDRIYHVMTVLEFVYTVPHEVLGGSLFAGPDAFRLHVVFGGLNVVPRTWGYNMAEQVGRAFLKQQTINLNSKARILVGKKKVPRYTPHEASQGTYIDKKCPWTGNCAIRGNILTGVVLKNKMTRTIVVRRDYLHSVKKYRRFEKRHRNVPAHCSPAFRDIAPRDVVTIGECRPLSKTVRFNVLKFSKAGSRRKEDLPSSKWTVICMLVPSVIIFSSNVFVIYKLNAHISVSLGRLSSHFSLDLEKPKKKSKRGWFCGHKYSIICVLVDNNKFSIVKDCKEKDSVGQTVFRMRRKFYFLKLSNFRDTMNR</sequence>
<dbReference type="Pfam" id="PF00366">
    <property type="entry name" value="Ribosomal_S17"/>
    <property type="match status" value="1"/>
</dbReference>
<dbReference type="WBParaSite" id="HPBE_0000484801-mRNA-1">
    <property type="protein sequence ID" value="HPBE_0000484801-mRNA-1"/>
    <property type="gene ID" value="HPBE_0000484801"/>
</dbReference>
<dbReference type="SUPFAM" id="SSF50249">
    <property type="entry name" value="Nucleic acid-binding proteins"/>
    <property type="match status" value="1"/>
</dbReference>
<organism evidence="16">
    <name type="scientific">Heligmosomoides polygyrus</name>
    <name type="common">Parasitic roundworm</name>
    <dbReference type="NCBI Taxonomy" id="6339"/>
    <lineage>
        <taxon>Eukaryota</taxon>
        <taxon>Metazoa</taxon>
        <taxon>Ecdysozoa</taxon>
        <taxon>Nematoda</taxon>
        <taxon>Chromadorea</taxon>
        <taxon>Rhabditida</taxon>
        <taxon>Rhabditina</taxon>
        <taxon>Rhabditomorpha</taxon>
        <taxon>Strongyloidea</taxon>
        <taxon>Heligmosomidae</taxon>
        <taxon>Heligmosomoides</taxon>
    </lineage>
</organism>
<keyword evidence="6" id="KW-0694">RNA-binding</keyword>
<feature type="domain" description="Small ribosomal subunit protein uS17 N-terminal" evidence="15">
    <location>
        <begin position="188"/>
        <end position="244"/>
    </location>
</feature>
<dbReference type="SUPFAM" id="SSF81321">
    <property type="entry name" value="Family A G protein-coupled receptor-like"/>
    <property type="match status" value="1"/>
</dbReference>
<keyword evidence="3" id="KW-0488">Methylation</keyword>
<keyword evidence="7" id="KW-0164">Citrullination</keyword>
<keyword evidence="5" id="KW-0597">Phosphoprotein</keyword>